<organism evidence="1 2">
    <name type="scientific">Rudaeicoccus suwonensis</name>
    <dbReference type="NCBI Taxonomy" id="657409"/>
    <lineage>
        <taxon>Bacteria</taxon>
        <taxon>Bacillati</taxon>
        <taxon>Actinomycetota</taxon>
        <taxon>Actinomycetes</taxon>
        <taxon>Micrococcales</taxon>
        <taxon>Dermacoccaceae</taxon>
        <taxon>Rudaeicoccus</taxon>
    </lineage>
</organism>
<reference evidence="1 2" key="1">
    <citation type="submission" date="2019-06" db="EMBL/GenBank/DDBJ databases">
        <title>Sequencing the genomes of 1000 actinobacteria strains.</title>
        <authorList>
            <person name="Klenk H.-P."/>
        </authorList>
    </citation>
    <scope>NUCLEOTIDE SEQUENCE [LARGE SCALE GENOMIC DNA]</scope>
    <source>
        <strain evidence="1 2">DSM 19560</strain>
    </source>
</reference>
<evidence type="ECO:0000313" key="2">
    <source>
        <dbReference type="Proteomes" id="UP000318297"/>
    </source>
</evidence>
<evidence type="ECO:0000313" key="1">
    <source>
        <dbReference type="EMBL" id="TWE11360.1"/>
    </source>
</evidence>
<proteinExistence type="predicted"/>
<dbReference type="AlphaFoldDB" id="A0A561E725"/>
<name>A0A561E725_9MICO</name>
<accession>A0A561E725</accession>
<protein>
    <submittedName>
        <fullName evidence="1">Uncharacterized protein</fullName>
    </submittedName>
</protein>
<comment type="caution">
    <text evidence="1">The sequence shown here is derived from an EMBL/GenBank/DDBJ whole genome shotgun (WGS) entry which is preliminary data.</text>
</comment>
<keyword evidence="2" id="KW-1185">Reference proteome</keyword>
<dbReference type="Proteomes" id="UP000318297">
    <property type="component" value="Unassembled WGS sequence"/>
</dbReference>
<dbReference type="EMBL" id="VIVQ01000001">
    <property type="protein sequence ID" value="TWE11360.1"/>
    <property type="molecule type" value="Genomic_DNA"/>
</dbReference>
<sequence>MWVDSNGIFHTTSMPDFSPLVGDSAVTFVCKSRRRTRKVIQQLVEEEEERFYDEASTIADIALHGTALAFPPGPVLGAVKSVDDFRTGLAQISLTWQLDAVVAIDELLGRTAWPSLRARARL</sequence>
<gene>
    <name evidence="1" type="ORF">BKA23_0122</name>
</gene>